<dbReference type="Proteomes" id="UP000793456">
    <property type="component" value="Chromosome VI"/>
</dbReference>
<proteinExistence type="predicted"/>
<name>A0ACD3RG68_LARCR</name>
<keyword evidence="2" id="KW-1185">Reference proteome</keyword>
<protein>
    <submittedName>
        <fullName evidence="1">Uncharacterized protein</fullName>
    </submittedName>
</protein>
<organism evidence="1 2">
    <name type="scientific">Larimichthys crocea</name>
    <name type="common">Large yellow croaker</name>
    <name type="synonym">Pseudosciaena crocea</name>
    <dbReference type="NCBI Taxonomy" id="215358"/>
    <lineage>
        <taxon>Eukaryota</taxon>
        <taxon>Metazoa</taxon>
        <taxon>Chordata</taxon>
        <taxon>Craniata</taxon>
        <taxon>Vertebrata</taxon>
        <taxon>Euteleostomi</taxon>
        <taxon>Actinopterygii</taxon>
        <taxon>Neopterygii</taxon>
        <taxon>Teleostei</taxon>
        <taxon>Neoteleostei</taxon>
        <taxon>Acanthomorphata</taxon>
        <taxon>Eupercaria</taxon>
        <taxon>Sciaenidae</taxon>
        <taxon>Larimichthys</taxon>
    </lineage>
</organism>
<reference evidence="1" key="1">
    <citation type="submission" date="2018-11" db="EMBL/GenBank/DDBJ databases">
        <title>The sequence and de novo assembly of Larimichthys crocea genome using PacBio and Hi-C technologies.</title>
        <authorList>
            <person name="Xu P."/>
            <person name="Chen B."/>
            <person name="Zhou Z."/>
            <person name="Ke Q."/>
            <person name="Wu Y."/>
            <person name="Bai H."/>
            <person name="Pu F."/>
        </authorList>
    </citation>
    <scope>NUCLEOTIDE SEQUENCE</scope>
    <source>
        <tissue evidence="1">Muscle</tissue>
    </source>
</reference>
<sequence>MSVEPTLSIKPLENVAPGSKQSVEMQTNILPVEGGPSWRSGIFPPLPPSQSFIRTLGFLYGGRGMRGFLLNRKKKSADGCRRLQGRDLVRTVFFEGLAYLNGVERKTKETPPALF</sequence>
<evidence type="ECO:0000313" key="2">
    <source>
        <dbReference type="Proteomes" id="UP000793456"/>
    </source>
</evidence>
<gene>
    <name evidence="1" type="ORF">E3U43_010668</name>
</gene>
<dbReference type="EMBL" id="CM011679">
    <property type="protein sequence ID" value="TMS18342.1"/>
    <property type="molecule type" value="Genomic_DNA"/>
</dbReference>
<evidence type="ECO:0000313" key="1">
    <source>
        <dbReference type="EMBL" id="TMS18342.1"/>
    </source>
</evidence>
<comment type="caution">
    <text evidence="1">The sequence shown here is derived from an EMBL/GenBank/DDBJ whole genome shotgun (WGS) entry which is preliminary data.</text>
</comment>
<accession>A0ACD3RG68</accession>